<comment type="similarity">
    <text evidence="1">Belongs to the esterase D family.</text>
</comment>
<proteinExistence type="inferred from homology"/>
<dbReference type="Proteomes" id="UP001166021">
    <property type="component" value="Unassembled WGS sequence"/>
</dbReference>
<dbReference type="EMBL" id="JABTCF010000017">
    <property type="protein sequence ID" value="MBD0779992.1"/>
    <property type="molecule type" value="Genomic_DNA"/>
</dbReference>
<reference evidence="3" key="1">
    <citation type="submission" date="2020-05" db="EMBL/GenBank/DDBJ databases">
        <title>The draft genome sequence of Maribacter sp. ANRC-HE7.</title>
        <authorList>
            <person name="Mu L."/>
        </authorList>
    </citation>
    <scope>NUCLEOTIDE SEQUENCE</scope>
    <source>
        <strain evidence="3">ANRC-HE7</strain>
    </source>
</reference>
<evidence type="ECO:0000256" key="2">
    <source>
        <dbReference type="ARBA" id="ARBA00022801"/>
    </source>
</evidence>
<keyword evidence="2 3" id="KW-0378">Hydrolase</keyword>
<organism evidence="3 4">
    <name type="scientific">Maribacter aquimaris</name>
    <dbReference type="NCBI Taxonomy" id="2737171"/>
    <lineage>
        <taxon>Bacteria</taxon>
        <taxon>Pseudomonadati</taxon>
        <taxon>Bacteroidota</taxon>
        <taxon>Flavobacteriia</taxon>
        <taxon>Flavobacteriales</taxon>
        <taxon>Flavobacteriaceae</taxon>
        <taxon>Maribacter</taxon>
    </lineage>
</organism>
<name>A0ABR7V6A8_9FLAO</name>
<dbReference type="Pfam" id="PF00756">
    <property type="entry name" value="Esterase"/>
    <property type="match status" value="1"/>
</dbReference>
<dbReference type="InterPro" id="IPR052558">
    <property type="entry name" value="Siderophore_Hydrolase_D"/>
</dbReference>
<accession>A0ABR7V6A8</accession>
<dbReference type="GO" id="GO:0016787">
    <property type="term" value="F:hydrolase activity"/>
    <property type="evidence" value="ECO:0007669"/>
    <property type="project" value="UniProtKB-KW"/>
</dbReference>
<protein>
    <submittedName>
        <fullName evidence="3">Alpha/beta hydrolase</fullName>
    </submittedName>
</protein>
<dbReference type="InterPro" id="IPR000801">
    <property type="entry name" value="Esterase-like"/>
</dbReference>
<sequence length="271" mass="30970">MKNILSTFFTLFMISLGNAQIINENEFSIGKTIEINSKILHENRTVNIYLPHGYERDTLKTYPVIYLLDGSVDEDFIHIAGLVQFCSFSWINILPESIVVGIANVDRKRDFTSPSDVEIDQKELPTSGKSDKFIAFIAEELQGVIDEKYRTTNTKTLIGQSLGGLLATEILFERPGLFDNYIIISPSLWWNNEKLLAYDLDKSLKDKSVYIGVGKEGAQMERLAQSLFYKLTLEKKNDIQLFFNHFEGQDHGDVLHLAVYDAFEKLLKKKE</sequence>
<keyword evidence="4" id="KW-1185">Reference proteome</keyword>
<gene>
    <name evidence="3" type="ORF">HPE56_19510</name>
</gene>
<dbReference type="PANTHER" id="PTHR40841:SF2">
    <property type="entry name" value="SIDEROPHORE-DEGRADING ESTERASE (EUROFUNG)"/>
    <property type="match status" value="1"/>
</dbReference>
<dbReference type="RefSeq" id="WP_188245422.1">
    <property type="nucleotide sequence ID" value="NZ_JABTCF010000017.1"/>
</dbReference>
<evidence type="ECO:0000313" key="3">
    <source>
        <dbReference type="EMBL" id="MBD0779992.1"/>
    </source>
</evidence>
<evidence type="ECO:0000313" key="4">
    <source>
        <dbReference type="Proteomes" id="UP001166021"/>
    </source>
</evidence>
<dbReference type="Gene3D" id="3.40.50.1820">
    <property type="entry name" value="alpha/beta hydrolase"/>
    <property type="match status" value="1"/>
</dbReference>
<comment type="caution">
    <text evidence="3">The sequence shown here is derived from an EMBL/GenBank/DDBJ whole genome shotgun (WGS) entry which is preliminary data.</text>
</comment>
<evidence type="ECO:0000256" key="1">
    <source>
        <dbReference type="ARBA" id="ARBA00005622"/>
    </source>
</evidence>
<dbReference type="PANTHER" id="PTHR40841">
    <property type="entry name" value="SIDEROPHORE TRIACETYLFUSARININE C ESTERASE"/>
    <property type="match status" value="1"/>
</dbReference>
<dbReference type="SUPFAM" id="SSF53474">
    <property type="entry name" value="alpha/beta-Hydrolases"/>
    <property type="match status" value="1"/>
</dbReference>
<dbReference type="InterPro" id="IPR029058">
    <property type="entry name" value="AB_hydrolase_fold"/>
</dbReference>